<reference evidence="1" key="2">
    <citation type="journal article" date="2015" name="Fish Shellfish Immunol.">
        <title>Early steps in the European eel (Anguilla anguilla)-Vibrio vulnificus interaction in the gills: Role of the RtxA13 toxin.</title>
        <authorList>
            <person name="Callol A."/>
            <person name="Pajuelo D."/>
            <person name="Ebbesson L."/>
            <person name="Teles M."/>
            <person name="MacKenzie S."/>
            <person name="Amaro C."/>
        </authorList>
    </citation>
    <scope>NUCLEOTIDE SEQUENCE</scope>
</reference>
<organism evidence="1">
    <name type="scientific">Anguilla anguilla</name>
    <name type="common">European freshwater eel</name>
    <name type="synonym">Muraena anguilla</name>
    <dbReference type="NCBI Taxonomy" id="7936"/>
    <lineage>
        <taxon>Eukaryota</taxon>
        <taxon>Metazoa</taxon>
        <taxon>Chordata</taxon>
        <taxon>Craniata</taxon>
        <taxon>Vertebrata</taxon>
        <taxon>Euteleostomi</taxon>
        <taxon>Actinopterygii</taxon>
        <taxon>Neopterygii</taxon>
        <taxon>Teleostei</taxon>
        <taxon>Anguilliformes</taxon>
        <taxon>Anguillidae</taxon>
        <taxon>Anguilla</taxon>
    </lineage>
</organism>
<proteinExistence type="predicted"/>
<dbReference type="AlphaFoldDB" id="A0A0E9U219"/>
<reference evidence="1" key="1">
    <citation type="submission" date="2014-11" db="EMBL/GenBank/DDBJ databases">
        <authorList>
            <person name="Amaro Gonzalez C."/>
        </authorList>
    </citation>
    <scope>NUCLEOTIDE SEQUENCE</scope>
</reference>
<sequence length="41" mass="4749">MQSKLFKVHNTSIYKIHCTLQAASYSHSNVKMIFTDNDLSF</sequence>
<accession>A0A0E9U219</accession>
<name>A0A0E9U219_ANGAN</name>
<dbReference type="EMBL" id="GBXM01048810">
    <property type="protein sequence ID" value="JAH59767.1"/>
    <property type="molecule type" value="Transcribed_RNA"/>
</dbReference>
<evidence type="ECO:0000313" key="1">
    <source>
        <dbReference type="EMBL" id="JAH59767.1"/>
    </source>
</evidence>
<protein>
    <submittedName>
        <fullName evidence="1">Uncharacterized protein</fullName>
    </submittedName>
</protein>